<evidence type="ECO:0000313" key="2">
    <source>
        <dbReference type="EMBL" id="RYC84453.1"/>
    </source>
</evidence>
<comment type="caution">
    <text evidence="2">The sequence shown here is derived from an EMBL/GenBank/DDBJ whole genome shotgun (WGS) entry which is preliminary data.</text>
</comment>
<feature type="region of interest" description="Disordered" evidence="1">
    <location>
        <begin position="1"/>
        <end position="28"/>
    </location>
</feature>
<name>A0A4Q2VHH3_FUSOX</name>
<sequence>MQDWLPSGPSTNEDEGLPSSKRRKSISSPSHDFVLTGINFGNHARLHQGNINIETVENVVLEQLTPSDNVIGEILRLLPPKLDQDLSILWKDWYDKHQLFTLPS</sequence>
<evidence type="ECO:0000313" key="3">
    <source>
        <dbReference type="Proteomes" id="UP000290540"/>
    </source>
</evidence>
<proteinExistence type="predicted"/>
<gene>
    <name evidence="2" type="ORF">BFJ63_vAg12662</name>
</gene>
<organism evidence="2 3">
    <name type="scientific">Fusarium oxysporum f. sp. narcissi</name>
    <dbReference type="NCBI Taxonomy" id="451672"/>
    <lineage>
        <taxon>Eukaryota</taxon>
        <taxon>Fungi</taxon>
        <taxon>Dikarya</taxon>
        <taxon>Ascomycota</taxon>
        <taxon>Pezizomycotina</taxon>
        <taxon>Sordariomycetes</taxon>
        <taxon>Hypocreomycetidae</taxon>
        <taxon>Hypocreales</taxon>
        <taxon>Nectriaceae</taxon>
        <taxon>Fusarium</taxon>
        <taxon>Fusarium oxysporum species complex</taxon>
    </lineage>
</organism>
<dbReference type="Proteomes" id="UP000290540">
    <property type="component" value="Unassembled WGS sequence"/>
</dbReference>
<dbReference type="AlphaFoldDB" id="A0A4Q2VHH3"/>
<evidence type="ECO:0000256" key="1">
    <source>
        <dbReference type="SAM" id="MobiDB-lite"/>
    </source>
</evidence>
<reference evidence="2 3" key="1">
    <citation type="submission" date="2016-12" db="EMBL/GenBank/DDBJ databases">
        <title>Draft genome sequence of Fusarium oxysporum causing rot on Narcissus.</title>
        <authorList>
            <person name="Armitage A.D."/>
            <person name="Taylor A."/>
            <person name="Clarkson J.P."/>
            <person name="Harrison R.J."/>
            <person name="Jackson A.C."/>
        </authorList>
    </citation>
    <scope>NUCLEOTIDE SEQUENCE [LARGE SCALE GENOMIC DNA]</scope>
    <source>
        <strain evidence="2 3">N139</strain>
    </source>
</reference>
<protein>
    <submittedName>
        <fullName evidence="2">Uncharacterized protein</fullName>
    </submittedName>
</protein>
<accession>A0A4Q2VHH3</accession>
<dbReference type="EMBL" id="MQTW01000126">
    <property type="protein sequence ID" value="RYC84453.1"/>
    <property type="molecule type" value="Genomic_DNA"/>
</dbReference>